<dbReference type="HOGENOM" id="CLU_1760087_0_0_1"/>
<dbReference type="eggNOG" id="KOG0594">
    <property type="taxonomic scope" value="Eukaryota"/>
</dbReference>
<proteinExistence type="predicted"/>
<evidence type="ECO:0000313" key="2">
    <source>
        <dbReference type="Proteomes" id="UP000009169"/>
    </source>
</evidence>
<name>F2Q251_TRIEC</name>
<gene>
    <name evidence="1" type="ORF">TEQG_07147</name>
</gene>
<reference evidence="2" key="1">
    <citation type="journal article" date="2012" name="MBio">
        <title>Comparative genome analysis of Trichophyton rubrum and related dermatophytes reveals candidate genes involved in infection.</title>
        <authorList>
            <person name="Martinez D.A."/>
            <person name="Oliver B.G."/>
            <person name="Graeser Y."/>
            <person name="Goldberg J.M."/>
            <person name="Li W."/>
            <person name="Martinez-Rossi N.M."/>
            <person name="Monod M."/>
            <person name="Shelest E."/>
            <person name="Barton R.C."/>
            <person name="Birch E."/>
            <person name="Brakhage A.A."/>
            <person name="Chen Z."/>
            <person name="Gurr S.J."/>
            <person name="Heiman D."/>
            <person name="Heitman J."/>
            <person name="Kosti I."/>
            <person name="Rossi A."/>
            <person name="Saif S."/>
            <person name="Samalova M."/>
            <person name="Saunders C.W."/>
            <person name="Shea T."/>
            <person name="Summerbell R.C."/>
            <person name="Xu J."/>
            <person name="Young S."/>
            <person name="Zeng Q."/>
            <person name="Birren B.W."/>
            <person name="Cuomo C.A."/>
            <person name="White T.C."/>
        </authorList>
    </citation>
    <scope>NUCLEOTIDE SEQUENCE [LARGE SCALE GENOMIC DNA]</scope>
    <source>
        <strain evidence="2">ATCC MYA-4606 / CBS 127.97</strain>
    </source>
</reference>
<protein>
    <recommendedName>
        <fullName evidence="3">Protein kinase domain-containing protein</fullName>
    </recommendedName>
</protein>
<keyword evidence="2" id="KW-1185">Reference proteome</keyword>
<dbReference type="VEuPathDB" id="FungiDB:TEQG_07147"/>
<dbReference type="OrthoDB" id="4062651at2759"/>
<evidence type="ECO:0008006" key="3">
    <source>
        <dbReference type="Google" id="ProtNLM"/>
    </source>
</evidence>
<organism evidence="1 2">
    <name type="scientific">Trichophyton equinum (strain ATCC MYA-4606 / CBS 127.97)</name>
    <name type="common">Horse ringworm fungus</name>
    <dbReference type="NCBI Taxonomy" id="559882"/>
    <lineage>
        <taxon>Eukaryota</taxon>
        <taxon>Fungi</taxon>
        <taxon>Dikarya</taxon>
        <taxon>Ascomycota</taxon>
        <taxon>Pezizomycotina</taxon>
        <taxon>Eurotiomycetes</taxon>
        <taxon>Eurotiomycetidae</taxon>
        <taxon>Onygenales</taxon>
        <taxon>Arthrodermataceae</taxon>
        <taxon>Trichophyton</taxon>
    </lineage>
</organism>
<accession>F2Q251</accession>
<evidence type="ECO:0000313" key="1">
    <source>
        <dbReference type="EMBL" id="EGE08219.1"/>
    </source>
</evidence>
<dbReference type="EMBL" id="DS995775">
    <property type="protein sequence ID" value="EGE08219.1"/>
    <property type="molecule type" value="Genomic_DNA"/>
</dbReference>
<dbReference type="AlphaFoldDB" id="F2Q251"/>
<dbReference type="Proteomes" id="UP000009169">
    <property type="component" value="Unassembled WGS sequence"/>
</dbReference>
<sequence>MAIPPGELIGSLGRRYIFKQLIQDRPHLGRVWLATSGQERFILKDIPEAIFSSFNEDIRPRLRENSFLRLPYDTIPNRRTFEISVLARKRILKASLRGIAELHGHIKSNNIMVNYHDTGSEMAVEQVKLRVTAHEALDHPWFSGSEIG</sequence>